<dbReference type="EMBL" id="UYRW01006968">
    <property type="protein sequence ID" value="VDM94688.1"/>
    <property type="molecule type" value="Genomic_DNA"/>
</dbReference>
<comment type="subcellular location">
    <subcellularLocation>
        <location evidence="1">Nucleus</location>
        <location evidence="1">Nucleolus</location>
    </subcellularLocation>
</comment>
<dbReference type="GO" id="GO:0030686">
    <property type="term" value="C:90S preribosome"/>
    <property type="evidence" value="ECO:0007669"/>
    <property type="project" value="TreeGrafter"/>
</dbReference>
<dbReference type="GO" id="GO:0045943">
    <property type="term" value="P:positive regulation of transcription by RNA polymerase I"/>
    <property type="evidence" value="ECO:0007669"/>
    <property type="project" value="TreeGrafter"/>
</dbReference>
<sequence length="295" mass="33409">ELPDKMTSLEKQLKKLRTAVSGQLGVERPHVSLLFDKKDAGSLYVENVLQIGLAGLAELRKVDPKFAVEEEDLFDDAAVNVQRALLTKEENALLDEKLERVVIQLSAYLHHLSAKQILEWLIFQFHVQSFNAEALFIAFLPYHNSNIFGRLLSILDLKGLEYDWVKDYANSEAPIPMMKLVLFSAKFVETKLPHLFTFYASISVHLLAKSDVTDALVSKMLPFLARGLVSDLVSLRLACLIVISQLCINVKLVSSKLDSMIKLILLKMDNYTMKESIDTLVVIYQRQEITSFPLK</sequence>
<dbReference type="AlphaFoldDB" id="A0A3P7M4W9"/>
<dbReference type="InterPro" id="IPR040191">
    <property type="entry name" value="UTP10"/>
</dbReference>
<name>A0A3P7M4W9_ONCOC</name>
<accession>A0A3P7M4W9</accession>
<dbReference type="GO" id="GO:0032040">
    <property type="term" value="C:small-subunit processome"/>
    <property type="evidence" value="ECO:0007669"/>
    <property type="project" value="TreeGrafter"/>
</dbReference>
<keyword evidence="1" id="KW-0687">Ribonucleoprotein</keyword>
<gene>
    <name evidence="3" type="ORF">NOO_LOCUS10961</name>
</gene>
<evidence type="ECO:0000259" key="2">
    <source>
        <dbReference type="Pfam" id="PF12397"/>
    </source>
</evidence>
<dbReference type="PANTHER" id="PTHR13457:SF1">
    <property type="entry name" value="HEAT REPEAT-CONTAINING PROTEIN 1"/>
    <property type="match status" value="1"/>
</dbReference>
<comment type="similarity">
    <text evidence="1">Belongs to the HEATR1/UTP10 family.</text>
</comment>
<protein>
    <recommendedName>
        <fullName evidence="1">HEAT repeat-containing protein 1</fullName>
    </recommendedName>
</protein>
<keyword evidence="1" id="KW-0539">Nucleus</keyword>
<dbReference type="GO" id="GO:0000462">
    <property type="term" value="P:maturation of SSU-rRNA from tricistronic rRNA transcript (SSU-rRNA, 5.8S rRNA, LSU-rRNA)"/>
    <property type="evidence" value="ECO:0007669"/>
    <property type="project" value="TreeGrafter"/>
</dbReference>
<evidence type="ECO:0000256" key="1">
    <source>
        <dbReference type="RuleBase" id="RU367065"/>
    </source>
</evidence>
<feature type="non-terminal residue" evidence="3">
    <location>
        <position position="1"/>
    </location>
</feature>
<dbReference type="Proteomes" id="UP000271087">
    <property type="component" value="Unassembled WGS sequence"/>
</dbReference>
<keyword evidence="4" id="KW-1185">Reference proteome</keyword>
<dbReference type="OrthoDB" id="31183at2759"/>
<dbReference type="Pfam" id="PF12397">
    <property type="entry name" value="U3snoRNP10"/>
    <property type="match status" value="1"/>
</dbReference>
<feature type="domain" description="U3 small nucleolar RNA-associated protein 10 N-terminal" evidence="2">
    <location>
        <begin position="216"/>
        <end position="293"/>
    </location>
</feature>
<dbReference type="GO" id="GO:0034455">
    <property type="term" value="C:t-UTP complex"/>
    <property type="evidence" value="ECO:0007669"/>
    <property type="project" value="TreeGrafter"/>
</dbReference>
<dbReference type="InterPro" id="IPR022125">
    <property type="entry name" value="U3snoRNP10_N"/>
</dbReference>
<organism evidence="3 4">
    <name type="scientific">Onchocerca ochengi</name>
    <name type="common">Filarial nematode worm</name>
    <dbReference type="NCBI Taxonomy" id="42157"/>
    <lineage>
        <taxon>Eukaryota</taxon>
        <taxon>Metazoa</taxon>
        <taxon>Ecdysozoa</taxon>
        <taxon>Nematoda</taxon>
        <taxon>Chromadorea</taxon>
        <taxon>Rhabditida</taxon>
        <taxon>Spirurina</taxon>
        <taxon>Spiruromorpha</taxon>
        <taxon>Filarioidea</taxon>
        <taxon>Onchocercidae</taxon>
        <taxon>Onchocerca</taxon>
    </lineage>
</organism>
<keyword evidence="1" id="KW-0698">rRNA processing</keyword>
<evidence type="ECO:0000313" key="4">
    <source>
        <dbReference type="Proteomes" id="UP000271087"/>
    </source>
</evidence>
<proteinExistence type="inferred from homology"/>
<evidence type="ECO:0000313" key="3">
    <source>
        <dbReference type="EMBL" id="VDM94688.1"/>
    </source>
</evidence>
<dbReference type="GO" id="GO:0030515">
    <property type="term" value="F:snoRNA binding"/>
    <property type="evidence" value="ECO:0007669"/>
    <property type="project" value="TreeGrafter"/>
</dbReference>
<dbReference type="PANTHER" id="PTHR13457">
    <property type="entry name" value="BAP28"/>
    <property type="match status" value="1"/>
</dbReference>
<reference evidence="3 4" key="1">
    <citation type="submission" date="2018-08" db="EMBL/GenBank/DDBJ databases">
        <authorList>
            <person name="Laetsch R D."/>
            <person name="Stevens L."/>
            <person name="Kumar S."/>
            <person name="Blaxter L. M."/>
        </authorList>
    </citation>
    <scope>NUCLEOTIDE SEQUENCE [LARGE SCALE GENOMIC DNA]</scope>
</reference>
<comment type="function">
    <text evidence="1">Involved in nucleolar processing of pre-18S ribosomal RNA.</text>
</comment>
<keyword evidence="1" id="KW-0690">Ribosome biogenesis</keyword>